<dbReference type="AlphaFoldDB" id="K8ER74"/>
<dbReference type="STRING" id="41875.K8ER74"/>
<dbReference type="InterPro" id="IPR002637">
    <property type="entry name" value="RdgB/HAM1"/>
</dbReference>
<keyword evidence="2" id="KW-0378">Hydrolase</keyword>
<dbReference type="eggNOG" id="KOG3222">
    <property type="taxonomic scope" value="Eukaryota"/>
</dbReference>
<evidence type="ECO:0000313" key="4">
    <source>
        <dbReference type="Proteomes" id="UP000198341"/>
    </source>
</evidence>
<dbReference type="OrthoDB" id="6288734at2759"/>
<dbReference type="RefSeq" id="XP_007508447.1">
    <property type="nucleotide sequence ID" value="XM_007508385.1"/>
</dbReference>
<dbReference type="EMBL" id="FO082262">
    <property type="protein sequence ID" value="CCO20551.1"/>
    <property type="molecule type" value="Genomic_DNA"/>
</dbReference>
<organism evidence="3 4">
    <name type="scientific">Bathycoccus prasinos</name>
    <dbReference type="NCBI Taxonomy" id="41875"/>
    <lineage>
        <taxon>Eukaryota</taxon>
        <taxon>Viridiplantae</taxon>
        <taxon>Chlorophyta</taxon>
        <taxon>Mamiellophyceae</taxon>
        <taxon>Mamiellales</taxon>
        <taxon>Bathycoccaceae</taxon>
        <taxon>Bathycoccus</taxon>
    </lineage>
</organism>
<dbReference type="Gene3D" id="3.90.950.10">
    <property type="match status" value="1"/>
</dbReference>
<dbReference type="GO" id="GO:0009143">
    <property type="term" value="P:nucleoside triphosphate catabolic process"/>
    <property type="evidence" value="ECO:0007669"/>
    <property type="project" value="InterPro"/>
</dbReference>
<evidence type="ECO:0000313" key="3">
    <source>
        <dbReference type="EMBL" id="CCO20551.1"/>
    </source>
</evidence>
<dbReference type="CDD" id="cd00515">
    <property type="entry name" value="HAM1"/>
    <property type="match status" value="1"/>
</dbReference>
<dbReference type="SUPFAM" id="SSF52972">
    <property type="entry name" value="ITPase-like"/>
    <property type="match status" value="1"/>
</dbReference>
<dbReference type="Pfam" id="PF01725">
    <property type="entry name" value="Ham1p_like"/>
    <property type="match status" value="1"/>
</dbReference>
<dbReference type="Proteomes" id="UP000198341">
    <property type="component" value="Chromosome 17"/>
</dbReference>
<protein>
    <submittedName>
        <fullName evidence="3">Uncharacterized protein</fullName>
    </submittedName>
</protein>
<evidence type="ECO:0000256" key="1">
    <source>
        <dbReference type="ARBA" id="ARBA00008023"/>
    </source>
</evidence>
<name>K8ER74_9CHLO</name>
<dbReference type="PANTHER" id="PTHR11067:SF9">
    <property type="entry name" value="INOSINE TRIPHOSPHATE PYROPHOSPHATASE"/>
    <property type="match status" value="1"/>
</dbReference>
<reference evidence="3 4" key="1">
    <citation type="submission" date="2011-10" db="EMBL/GenBank/DDBJ databases">
        <authorList>
            <person name="Genoscope - CEA"/>
        </authorList>
    </citation>
    <scope>NUCLEOTIDE SEQUENCE [LARGE SCALE GENOMIC DNA]</scope>
    <source>
        <strain evidence="3 4">RCC 1105</strain>
    </source>
</reference>
<keyword evidence="4" id="KW-1185">Reference proteome</keyword>
<gene>
    <name evidence="3" type="ordered locus">Bathy17g00050</name>
</gene>
<dbReference type="GO" id="GO:0047429">
    <property type="term" value="F:nucleoside triphosphate diphosphatase activity"/>
    <property type="evidence" value="ECO:0007669"/>
    <property type="project" value="InterPro"/>
</dbReference>
<sequence>MNNNQQQYYSHLHNHHHRTAVVNRQRPVHILYCTGNQGKFAEASIIVNNWLKENEGWGIDIRLIQADPDPTEVQGSDRQIAVQKCVSAYESVKYTGALTIDIDFVITEDVGLRLDALNGFPGPYCKPMLETIGVEGLANLVLKYDEEKGERNAMATCTLAVLETSVAFKYPLFVEKCVHVFEGAIAGKIVEPRGSVQHGKASWNACFEVAANDETDGATFGELSYEQQSKVSHRKKAIEGFLNSPLILGRLS</sequence>
<accession>K8ER74</accession>
<evidence type="ECO:0000256" key="2">
    <source>
        <dbReference type="ARBA" id="ARBA00022801"/>
    </source>
</evidence>
<dbReference type="PANTHER" id="PTHR11067">
    <property type="entry name" value="INOSINE TRIPHOSPHATE PYROPHOSPHATASE/HAM1 PROTEIN"/>
    <property type="match status" value="1"/>
</dbReference>
<dbReference type="GO" id="GO:0005737">
    <property type="term" value="C:cytoplasm"/>
    <property type="evidence" value="ECO:0007669"/>
    <property type="project" value="TreeGrafter"/>
</dbReference>
<comment type="similarity">
    <text evidence="1">Belongs to the HAM1 NTPase family.</text>
</comment>
<dbReference type="GeneID" id="19010959"/>
<proteinExistence type="inferred from homology"/>
<dbReference type="KEGG" id="bpg:Bathy17g00050"/>
<dbReference type="InterPro" id="IPR029001">
    <property type="entry name" value="ITPase-like_fam"/>
</dbReference>